<feature type="compositionally biased region" description="Basic residues" evidence="2">
    <location>
        <begin position="699"/>
        <end position="709"/>
    </location>
</feature>
<dbReference type="InterPro" id="IPR043154">
    <property type="entry name" value="Sec-1-like_dom1"/>
</dbReference>
<dbReference type="OMA" id="PFTRPHT"/>
<dbReference type="PIRSF" id="PIRSF005715">
    <property type="entry name" value="VPS45_Sec1"/>
    <property type="match status" value="1"/>
</dbReference>
<dbReference type="PANTHER" id="PTHR11679">
    <property type="entry name" value="VESICLE PROTEIN SORTING-ASSOCIATED"/>
    <property type="match status" value="1"/>
</dbReference>
<accession>A0A3E2GZN3</accession>
<dbReference type="OrthoDB" id="2228at2759"/>
<feature type="non-terminal residue" evidence="3">
    <location>
        <position position="709"/>
    </location>
</feature>
<dbReference type="Gene3D" id="3.90.830.10">
    <property type="entry name" value="Syntaxin Binding Protein 1, Chain A, domain 2"/>
    <property type="match status" value="1"/>
</dbReference>
<dbReference type="Gene3D" id="3.40.50.2060">
    <property type="match status" value="1"/>
</dbReference>
<protein>
    <submittedName>
        <fullName evidence="3">Uncharacterized protein</fullName>
    </submittedName>
</protein>
<evidence type="ECO:0000256" key="2">
    <source>
        <dbReference type="SAM" id="MobiDB-lite"/>
    </source>
</evidence>
<reference evidence="3 4" key="1">
    <citation type="submission" date="2018-05" db="EMBL/GenBank/DDBJ databases">
        <title>Draft genome sequence of Scytalidium lignicola DSM 105466, a ubiquitous saprotrophic fungus.</title>
        <authorList>
            <person name="Buettner E."/>
            <person name="Gebauer A.M."/>
            <person name="Hofrichter M."/>
            <person name="Liers C."/>
            <person name="Kellner H."/>
        </authorList>
    </citation>
    <scope>NUCLEOTIDE SEQUENCE [LARGE SCALE GENOMIC DNA]</scope>
    <source>
        <strain evidence="3 4">DSM 105466</strain>
    </source>
</reference>
<gene>
    <name evidence="3" type="ORF">B7463_g9740</name>
</gene>
<dbReference type="SUPFAM" id="SSF56815">
    <property type="entry name" value="Sec1/munc18-like (SM) proteins"/>
    <property type="match status" value="1"/>
</dbReference>
<feature type="compositionally biased region" description="Basic and acidic residues" evidence="2">
    <location>
        <begin position="608"/>
        <end position="618"/>
    </location>
</feature>
<proteinExistence type="inferred from homology"/>
<dbReference type="Gene3D" id="1.25.40.60">
    <property type="match status" value="1"/>
</dbReference>
<evidence type="ECO:0000313" key="3">
    <source>
        <dbReference type="EMBL" id="RFU26605.1"/>
    </source>
</evidence>
<dbReference type="Proteomes" id="UP000258309">
    <property type="component" value="Unassembled WGS sequence"/>
</dbReference>
<dbReference type="GO" id="GO:0016192">
    <property type="term" value="P:vesicle-mediated transport"/>
    <property type="evidence" value="ECO:0007669"/>
    <property type="project" value="InterPro"/>
</dbReference>
<keyword evidence="4" id="KW-1185">Reference proteome</keyword>
<evidence type="ECO:0000313" key="4">
    <source>
        <dbReference type="Proteomes" id="UP000258309"/>
    </source>
</evidence>
<sequence>MGASIIQEQRDIIVDAIKHITRGDWKILVVDDDAKRIIDNVVKEDDILNENIANIEKIEDKRQMNPEMDAIYILSPRPHIVDCLMADFERRRYRRSYLIWIALLDPQMRRRIDNSRSAQEQLAGFETLSIDYFPRESQLVTFRDPWSFPILFHPACNNLVRDHMQILAQKITGLCVTLGEYPKVRYYKPRNPIHEASVLCSHLARFVQEELDAYAQWNQNFPPPAARPQGVLIITDRSMDLVAPLVHEFTYQAMAHDLLPIKEGDKVLYKTVINEGAHDEQEKEMEIGEKDNIWIENRHRHMKDTIEKLMGDFQKFIDENPHFTNQDTDATSLNAIKDMLAGLPQFQELKEAYSLHLNMAQECMNIFQKHKLPDLASVEQTLATGLDETYRKPKNIADQMVRLLDDENICPTDRLRLIILYIMYRDGVIVEDIQRLLAHSSLPPQNGEIITNLELLGVRTTKALKDKKPPPQPLFPPKTNPTALDEEYALSRFEPAVRTMLEDLSKGNLDQSVFPYIKPPLDNSEELSAVNQASLRSAKPTWARNRLSVVENRQRVLVFIAGGATYSEARACYEVSKSTNKDIILATSHMLTPSLFLKQVGDLSADRRRLDLPSERPKQKAPAHLFERDEPRPQALPSSLRTPVPPQATARPAPPTAGLANMSINPASSKPLNGSSHAPVQNQYPTARHKLSKDEGGEKKKRHFFGSKK</sequence>
<dbReference type="AlphaFoldDB" id="A0A3E2GZN3"/>
<feature type="compositionally biased region" description="Polar residues" evidence="2">
    <location>
        <begin position="662"/>
        <end position="685"/>
    </location>
</feature>
<dbReference type="STRING" id="5539.A0A3E2GZN3"/>
<dbReference type="EMBL" id="NCSJ02000252">
    <property type="protein sequence ID" value="RFU26605.1"/>
    <property type="molecule type" value="Genomic_DNA"/>
</dbReference>
<comment type="similarity">
    <text evidence="1">Belongs to the STXBP/unc-18/SEC1 family.</text>
</comment>
<dbReference type="InterPro" id="IPR043127">
    <property type="entry name" value="Sec-1-like_dom3a"/>
</dbReference>
<comment type="caution">
    <text evidence="3">The sequence shown here is derived from an EMBL/GenBank/DDBJ whole genome shotgun (WGS) entry which is preliminary data.</text>
</comment>
<name>A0A3E2GZN3_SCYLI</name>
<dbReference type="Gene3D" id="3.40.50.1910">
    <property type="match status" value="1"/>
</dbReference>
<dbReference type="Pfam" id="PF00995">
    <property type="entry name" value="Sec1"/>
    <property type="match status" value="1"/>
</dbReference>
<organism evidence="3 4">
    <name type="scientific">Scytalidium lignicola</name>
    <name type="common">Hyphomycete</name>
    <dbReference type="NCBI Taxonomy" id="5539"/>
    <lineage>
        <taxon>Eukaryota</taxon>
        <taxon>Fungi</taxon>
        <taxon>Dikarya</taxon>
        <taxon>Ascomycota</taxon>
        <taxon>Pezizomycotina</taxon>
        <taxon>Leotiomycetes</taxon>
        <taxon>Leotiomycetes incertae sedis</taxon>
        <taxon>Scytalidium</taxon>
    </lineage>
</organism>
<dbReference type="InterPro" id="IPR001619">
    <property type="entry name" value="Sec1-like"/>
</dbReference>
<evidence type="ECO:0000256" key="1">
    <source>
        <dbReference type="ARBA" id="ARBA00009884"/>
    </source>
</evidence>
<feature type="region of interest" description="Disordered" evidence="2">
    <location>
        <begin position="608"/>
        <end position="709"/>
    </location>
</feature>
<feature type="non-terminal residue" evidence="3">
    <location>
        <position position="1"/>
    </location>
</feature>
<dbReference type="InterPro" id="IPR027482">
    <property type="entry name" value="Sec1-like_dom2"/>
</dbReference>
<dbReference type="InterPro" id="IPR036045">
    <property type="entry name" value="Sec1-like_sf"/>
</dbReference>